<keyword evidence="11" id="KW-1185">Reference proteome</keyword>
<comment type="similarity">
    <text evidence="8">Belongs to the TsuA/YedE (TC 9.B.102) family.</text>
</comment>
<gene>
    <name evidence="10" type="ORF">A1OK_09910</name>
</gene>
<dbReference type="EMBL" id="AJWN02000058">
    <property type="protein sequence ID" value="OEE60845.1"/>
    <property type="molecule type" value="Genomic_DNA"/>
</dbReference>
<dbReference type="Proteomes" id="UP000095039">
    <property type="component" value="Unassembled WGS sequence"/>
</dbReference>
<feature type="transmembrane region" description="Helical" evidence="9">
    <location>
        <begin position="12"/>
        <end position="32"/>
    </location>
</feature>
<evidence type="ECO:0000313" key="10">
    <source>
        <dbReference type="EMBL" id="OEE60845.1"/>
    </source>
</evidence>
<evidence type="ECO:0000256" key="8">
    <source>
        <dbReference type="ARBA" id="ARBA00035655"/>
    </source>
</evidence>
<evidence type="ECO:0000256" key="3">
    <source>
        <dbReference type="ARBA" id="ARBA00022475"/>
    </source>
</evidence>
<feature type="transmembrane region" description="Helical" evidence="9">
    <location>
        <begin position="87"/>
        <end position="106"/>
    </location>
</feature>
<dbReference type="PANTHER" id="PTHR30574:SF1">
    <property type="entry name" value="SULPHUR TRANSPORT DOMAIN-CONTAINING PROTEIN"/>
    <property type="match status" value="1"/>
</dbReference>
<evidence type="ECO:0000256" key="7">
    <source>
        <dbReference type="ARBA" id="ARBA00023136"/>
    </source>
</evidence>
<dbReference type="GO" id="GO:0005886">
    <property type="term" value="C:plasma membrane"/>
    <property type="evidence" value="ECO:0007669"/>
    <property type="project" value="UniProtKB-SubCell"/>
</dbReference>
<feature type="transmembrane region" description="Helical" evidence="9">
    <location>
        <begin position="126"/>
        <end position="144"/>
    </location>
</feature>
<feature type="transmembrane region" description="Helical" evidence="9">
    <location>
        <begin position="53"/>
        <end position="75"/>
    </location>
</feature>
<name>A0A1E5C5U5_9GAMM</name>
<evidence type="ECO:0000256" key="5">
    <source>
        <dbReference type="ARBA" id="ARBA00022692"/>
    </source>
</evidence>
<comment type="caution">
    <text evidence="10">The sequence shown here is derived from an EMBL/GenBank/DDBJ whole genome shotgun (WGS) entry which is preliminary data.</text>
</comment>
<dbReference type="Pfam" id="PF04143">
    <property type="entry name" value="Sulf_transp"/>
    <property type="match status" value="1"/>
</dbReference>
<sequence>MSFQIPWDTFSWSPLFGGMLLGVSGLVLLAFNGRIAGISGIVGGLLKPRKSEFSWRLLFLSGMVIAGLTAPQFGFEYPDLSSLAPSISPMIAVLAGLLVGIGTRLANGCTSGHGICGMGRLSKRSIAATLIFMTAAFVTVFLRLHA</sequence>
<dbReference type="PANTHER" id="PTHR30574">
    <property type="entry name" value="INNER MEMBRANE PROTEIN YEDE"/>
    <property type="match status" value="1"/>
</dbReference>
<evidence type="ECO:0000256" key="2">
    <source>
        <dbReference type="ARBA" id="ARBA00022448"/>
    </source>
</evidence>
<reference evidence="10 11" key="1">
    <citation type="journal article" date="2012" name="Science">
        <title>Ecological populations of bacteria act as socially cohesive units of antibiotic production and resistance.</title>
        <authorList>
            <person name="Cordero O.X."/>
            <person name="Wildschutte H."/>
            <person name="Kirkup B."/>
            <person name="Proehl S."/>
            <person name="Ngo L."/>
            <person name="Hussain F."/>
            <person name="Le Roux F."/>
            <person name="Mincer T."/>
            <person name="Polz M.F."/>
        </authorList>
    </citation>
    <scope>NUCLEOTIDE SEQUENCE [LARGE SCALE GENOMIC DNA]</scope>
    <source>
        <strain evidence="10 11">FF-454</strain>
    </source>
</reference>
<keyword evidence="5 9" id="KW-0812">Transmembrane</keyword>
<evidence type="ECO:0000256" key="9">
    <source>
        <dbReference type="SAM" id="Phobius"/>
    </source>
</evidence>
<organism evidence="10 11">
    <name type="scientific">Enterovibrio norvegicus FF-454</name>
    <dbReference type="NCBI Taxonomy" id="1185651"/>
    <lineage>
        <taxon>Bacteria</taxon>
        <taxon>Pseudomonadati</taxon>
        <taxon>Pseudomonadota</taxon>
        <taxon>Gammaproteobacteria</taxon>
        <taxon>Vibrionales</taxon>
        <taxon>Vibrionaceae</taxon>
        <taxon>Enterovibrio</taxon>
    </lineage>
</organism>
<keyword evidence="3" id="KW-1003">Cell membrane</keyword>
<comment type="subcellular location">
    <subcellularLocation>
        <location evidence="1">Cell inner membrane</location>
        <topology evidence="1">Multi-pass membrane protein</topology>
    </subcellularLocation>
</comment>
<keyword evidence="7 9" id="KW-0472">Membrane</keyword>
<keyword evidence="2" id="KW-0813">Transport</keyword>
<evidence type="ECO:0000256" key="4">
    <source>
        <dbReference type="ARBA" id="ARBA00022519"/>
    </source>
</evidence>
<proteinExistence type="inferred from homology"/>
<keyword evidence="4" id="KW-0997">Cell inner membrane</keyword>
<protein>
    <submittedName>
        <fullName evidence="10">Uncharacterized protein</fullName>
    </submittedName>
</protein>
<evidence type="ECO:0000256" key="6">
    <source>
        <dbReference type="ARBA" id="ARBA00022989"/>
    </source>
</evidence>
<dbReference type="AlphaFoldDB" id="A0A1E5C5U5"/>
<accession>A0A1E5C5U5</accession>
<dbReference type="RefSeq" id="WP_016959161.1">
    <property type="nucleotide sequence ID" value="NZ_AJWN02000058.1"/>
</dbReference>
<keyword evidence="6 9" id="KW-1133">Transmembrane helix</keyword>
<evidence type="ECO:0000256" key="1">
    <source>
        <dbReference type="ARBA" id="ARBA00004429"/>
    </source>
</evidence>
<evidence type="ECO:0000313" key="11">
    <source>
        <dbReference type="Proteomes" id="UP000095039"/>
    </source>
</evidence>
<dbReference type="InterPro" id="IPR007272">
    <property type="entry name" value="Sulf_transp_TsuA/YedE"/>
</dbReference>